<organism evidence="2 3">
    <name type="scientific">Lithocarpus litseifolius</name>
    <dbReference type="NCBI Taxonomy" id="425828"/>
    <lineage>
        <taxon>Eukaryota</taxon>
        <taxon>Viridiplantae</taxon>
        <taxon>Streptophyta</taxon>
        <taxon>Embryophyta</taxon>
        <taxon>Tracheophyta</taxon>
        <taxon>Spermatophyta</taxon>
        <taxon>Magnoliopsida</taxon>
        <taxon>eudicotyledons</taxon>
        <taxon>Gunneridae</taxon>
        <taxon>Pentapetalae</taxon>
        <taxon>rosids</taxon>
        <taxon>fabids</taxon>
        <taxon>Fagales</taxon>
        <taxon>Fagaceae</taxon>
        <taxon>Lithocarpus</taxon>
    </lineage>
</organism>
<dbReference type="EMBL" id="JAZDWU010000010">
    <property type="protein sequence ID" value="KAK9988716.1"/>
    <property type="molecule type" value="Genomic_DNA"/>
</dbReference>
<sequence length="210" mass="23641">MATRFSKRKLSEAQEKKAKTGIKEGLLSKKRHKDDGSLKGDPVVVPPMAAAPVKQHTPRHPTSPTLSLELITPTDKVIKTRVKDRMAYGTFWDDADTSVLKAPDSISVKDLKPLAMKTSQELMSSHVNKIMQVLGESLYFSRKYLDYEEKLASVQSKDKQIEEALAKLQKVGPEAVESFKKSYEYSDKLCDYYVEGLGFFAHIWLSTIQS</sequence>
<keyword evidence="3" id="KW-1185">Reference proteome</keyword>
<feature type="compositionally biased region" description="Basic and acidic residues" evidence="1">
    <location>
        <begin position="9"/>
        <end position="22"/>
    </location>
</feature>
<evidence type="ECO:0000313" key="2">
    <source>
        <dbReference type="EMBL" id="KAK9988716.1"/>
    </source>
</evidence>
<evidence type="ECO:0000313" key="3">
    <source>
        <dbReference type="Proteomes" id="UP001459277"/>
    </source>
</evidence>
<reference evidence="2 3" key="1">
    <citation type="submission" date="2024-01" db="EMBL/GenBank/DDBJ databases">
        <title>A telomere-to-telomere, gap-free genome of sweet tea (Lithocarpus litseifolius).</title>
        <authorList>
            <person name="Zhou J."/>
        </authorList>
    </citation>
    <scope>NUCLEOTIDE SEQUENCE [LARGE SCALE GENOMIC DNA]</scope>
    <source>
        <strain evidence="2">Zhou-2022a</strain>
        <tissue evidence="2">Leaf</tissue>
    </source>
</reference>
<name>A0AAW2BS64_9ROSI</name>
<evidence type="ECO:0000256" key="1">
    <source>
        <dbReference type="SAM" id="MobiDB-lite"/>
    </source>
</evidence>
<accession>A0AAW2BS64</accession>
<comment type="caution">
    <text evidence="2">The sequence shown here is derived from an EMBL/GenBank/DDBJ whole genome shotgun (WGS) entry which is preliminary data.</text>
</comment>
<dbReference type="Proteomes" id="UP001459277">
    <property type="component" value="Unassembled WGS sequence"/>
</dbReference>
<dbReference type="AlphaFoldDB" id="A0AAW2BS64"/>
<protein>
    <submittedName>
        <fullName evidence="2">Uncharacterized protein</fullName>
    </submittedName>
</protein>
<gene>
    <name evidence="2" type="ORF">SO802_028955</name>
</gene>
<feature type="region of interest" description="Disordered" evidence="1">
    <location>
        <begin position="1"/>
        <end position="43"/>
    </location>
</feature>
<proteinExistence type="predicted"/>